<dbReference type="GO" id="GO:0010008">
    <property type="term" value="C:endosome membrane"/>
    <property type="evidence" value="ECO:0007669"/>
    <property type="project" value="TreeGrafter"/>
</dbReference>
<dbReference type="GO" id="GO:0008270">
    <property type="term" value="F:zinc ion binding"/>
    <property type="evidence" value="ECO:0007669"/>
    <property type="project" value="UniProtKB-KW"/>
</dbReference>
<dbReference type="GO" id="GO:0046854">
    <property type="term" value="P:phosphatidylinositol phosphate biosynthetic process"/>
    <property type="evidence" value="ECO:0007669"/>
    <property type="project" value="TreeGrafter"/>
</dbReference>
<feature type="compositionally biased region" description="Basic and acidic residues" evidence="11">
    <location>
        <begin position="213"/>
        <end position="227"/>
    </location>
</feature>
<accession>A0AAD9GJ09</accession>
<dbReference type="Gene3D" id="3.30.800.10">
    <property type="entry name" value="Phosphatidylinositol Phosphate Kinase II Beta"/>
    <property type="match status" value="1"/>
</dbReference>
<dbReference type="InterPro" id="IPR017455">
    <property type="entry name" value="Znf_FYVE-rel"/>
</dbReference>
<dbReference type="FunFam" id="3.50.7.10:FF:000007">
    <property type="entry name" value="1-phosphatidylinositol 3-phosphate 5-kinase isoform X1"/>
    <property type="match status" value="1"/>
</dbReference>
<evidence type="ECO:0000256" key="6">
    <source>
        <dbReference type="ARBA" id="ARBA00022777"/>
    </source>
</evidence>
<keyword evidence="4 10" id="KW-0547">Nucleotide-binding</keyword>
<evidence type="ECO:0000256" key="5">
    <source>
        <dbReference type="ARBA" id="ARBA00022771"/>
    </source>
</evidence>
<keyword evidence="6 10" id="KW-0418">Kinase</keyword>
<sequence>MYQNQLHLKLRWGGRAKVSCLLSRNMADAERRVQSMPHQRLDRDPSRLTTFPAPGFLASTFQPLNAGKMMSLMVFCCLFAIKMLRNRMELAMEKAQNLLVEQKLSFINHWIKFVTREDSAAPYVCYDCSAAFSLFRRRHHCRLCGQIFCYDCSNQFVDGTPHGFPGVIRVCKFCFQFADSAGKKEKTKEKDQKRHSLGSSEGHETSRESFSSRFDRSSHRLSGEHGPIKASPLVFGPPVGPNEAPELLSPVDSNSSDLVGAEQSADPTSSTTESVDFFEESNSFEVQQKFRPRTRRRHSSAELLGAIESGGLMDIDMLTLNKGRRKSSPKKEVSTVLEETHWELAAHNSDNLHTQREIALDKYMQGAHEQIRDGIKKAVSALSNTTPQPEFVDLNQLAVTLEDMAFVVTGHLLFSMNFRSPSGFNYSNLVKVKSIAISESVRSKKKEEPSYNFKWLAGTVCHKHLSHKQMARQVVNPRILLFACGISYDRSNGTGRMSSLDTLLEQEKSYMAILVDKISALEPDVIFVEKTVSRYAQELLCERKISIVLNVKSEMLYRIARHTGAEVLTSVDHVDKVNSAKVIGSCRSFVVKSIPVVPEEGISPAKKSLQALAGVFMKAPAVPSRLRTDTYLYLDGCDPLNGCTVLITGPSKQTLRILKQLTRNVLSMAYQLLLEAHVLSDLDLNKNMLLPNESADLSEGKRTTWCTTSTLRVRDPGSPNPRHHQCVEAKHLQITACSDDDVSFGNFLNQELAALSLKCQNVKCNHLMADHVHSFSCRAGTITISFEELPDKSKQSLSLSMSQVSDPGMTDQSFGSFSELSFTMGSERDFNLQAMMAPNSISQASGSEDENTVATENGYPTVIFWRWCRECNGVVTAFLPLEKYIYKYSFARFLEVLFSEAEGSVVPKSPSATCTHTSMESHVLFFNIGKSVARFDFSKQVSLRLGNVNLKLGNNTPRMIQSWEKTERLIVEKEVTGRLESLKDLLESLINSFTDKVQGINQAVEAFERTDTDHHHARIILEVMCISKMVRSGEAIFSHKLAQLGEEPAESLSACDSTQRALYLMACKWIACMLRLRKLIKKHLTTEAAPPAPNSGSFTLGGVTFHPAAALSPMPSPRVVEESTLTPSAIVKEPDWGEGSEPLVRRRSSGTLSAVTESETRISSSSTIGSIDSLKRPPLPFPSVTADGREGSRTGWKEALLDLYRVLGRSEPGSDFTIDLPDALTAGHPSLPRRSKSRVVLVNETKPITCVAYALSTDSYEEELDGWKVRVHSEAAESVASQSRNGDSASTNWSRAALETSLNTPFKYSAVEMPLHLSLLSGKTSSTTSSTCWELSTIAYYPLQFEVLRELFYGSLPSFVFSISHVANWDANGGKSGASFYRTLDDRFVVKHISSTEMQSFLGCLPGYFKYMASIYFDGRASLLSKTVGLYQTTIIRKDSGQKMVQYICVMENAFYQKQLTRTYDLKGSSRNRFTKPRPTLDVPQNGTSNRVLLDGNFLEFTKGHPMGVLAEDHEFILKAVQNDTEFLYSINIVDYSMIVGLSYRLDDNGEKEESPSEMSVGIIDYMRQFDLIKRVESVGKSVGMIAGQSSPTIIEPGLYGKRFRDAIRRYFMPVTPISSGSNDDK</sequence>
<comment type="caution">
    <text evidence="14">The sequence shown here is derived from an EMBL/GenBank/DDBJ whole genome shotgun (WGS) entry which is preliminary data.</text>
</comment>
<dbReference type="Gene3D" id="3.30.40.10">
    <property type="entry name" value="Zinc/RING finger domain, C3HC4 (zinc finger)"/>
    <property type="match status" value="1"/>
</dbReference>
<dbReference type="InterPro" id="IPR027409">
    <property type="entry name" value="GroEL-like_apical_dom_sf"/>
</dbReference>
<evidence type="ECO:0000313" key="15">
    <source>
        <dbReference type="Proteomes" id="UP001259832"/>
    </source>
</evidence>
<dbReference type="InterPro" id="IPR000306">
    <property type="entry name" value="Znf_FYVE"/>
</dbReference>
<dbReference type="InterPro" id="IPR044769">
    <property type="entry name" value="PIKfyve_PIPKc"/>
</dbReference>
<feature type="compositionally biased region" description="Polar residues" evidence="11">
    <location>
        <begin position="265"/>
        <end position="275"/>
    </location>
</feature>
<feature type="domain" description="FYVE-type" evidence="12">
    <location>
        <begin position="125"/>
        <end position="179"/>
    </location>
</feature>
<reference evidence="14" key="1">
    <citation type="submission" date="2023-08" db="EMBL/GenBank/DDBJ databases">
        <title>Reference Genome Resource for the Citrus Pathogen Phytophthora citrophthora.</title>
        <authorList>
            <person name="Moller H."/>
            <person name="Coetzee B."/>
            <person name="Rose L.J."/>
            <person name="Van Niekerk J.M."/>
        </authorList>
    </citation>
    <scope>NUCLEOTIDE SEQUENCE</scope>
    <source>
        <strain evidence="14">STE-U-9442</strain>
    </source>
</reference>
<dbReference type="InterPro" id="IPR027483">
    <property type="entry name" value="PInositol-4-P-4/5-kinase_C_sf"/>
</dbReference>
<dbReference type="SMART" id="SM00064">
    <property type="entry name" value="FYVE"/>
    <property type="match status" value="1"/>
</dbReference>
<dbReference type="SUPFAM" id="SSF52029">
    <property type="entry name" value="GroEL apical domain-like"/>
    <property type="match status" value="1"/>
</dbReference>
<feature type="compositionally biased region" description="Basic and acidic residues" evidence="11">
    <location>
        <begin position="185"/>
        <end position="194"/>
    </location>
</feature>
<evidence type="ECO:0000313" key="14">
    <source>
        <dbReference type="EMBL" id="KAK1939372.1"/>
    </source>
</evidence>
<evidence type="ECO:0000256" key="8">
    <source>
        <dbReference type="ARBA" id="ARBA00022840"/>
    </source>
</evidence>
<dbReference type="SUPFAM" id="SSF57903">
    <property type="entry name" value="FYVE/PHD zinc finger"/>
    <property type="match status" value="1"/>
</dbReference>
<dbReference type="PROSITE" id="PS51455">
    <property type="entry name" value="PIPK"/>
    <property type="match status" value="1"/>
</dbReference>
<evidence type="ECO:0000256" key="11">
    <source>
        <dbReference type="SAM" id="MobiDB-lite"/>
    </source>
</evidence>
<dbReference type="Proteomes" id="UP001259832">
    <property type="component" value="Unassembled WGS sequence"/>
</dbReference>
<evidence type="ECO:0000259" key="12">
    <source>
        <dbReference type="PROSITE" id="PS50178"/>
    </source>
</evidence>
<feature type="domain" description="PIPK" evidence="13">
    <location>
        <begin position="1272"/>
        <end position="1612"/>
    </location>
</feature>
<evidence type="ECO:0000256" key="4">
    <source>
        <dbReference type="ARBA" id="ARBA00022741"/>
    </source>
</evidence>
<feature type="region of interest" description="Disordered" evidence="11">
    <location>
        <begin position="1132"/>
        <end position="1159"/>
    </location>
</feature>
<dbReference type="SUPFAM" id="SSF56104">
    <property type="entry name" value="SAICAR synthase-like"/>
    <property type="match status" value="1"/>
</dbReference>
<dbReference type="Gene3D" id="3.50.7.10">
    <property type="entry name" value="GroEL"/>
    <property type="match status" value="1"/>
</dbReference>
<keyword evidence="8 10" id="KW-0067">ATP-binding</keyword>
<proteinExistence type="predicted"/>
<protein>
    <recommendedName>
        <fullName evidence="1">1-phosphatidylinositol-3-phosphate 5-kinase</fullName>
        <ecNumber evidence="1">2.7.1.150</ecNumber>
    </recommendedName>
</protein>
<keyword evidence="5 9" id="KW-0863">Zinc-finger</keyword>
<evidence type="ECO:0000256" key="2">
    <source>
        <dbReference type="ARBA" id="ARBA00022679"/>
    </source>
</evidence>
<dbReference type="GO" id="GO:0000285">
    <property type="term" value="F:1-phosphatidylinositol-3-phosphate 5-kinase activity"/>
    <property type="evidence" value="ECO:0007669"/>
    <property type="project" value="UniProtKB-EC"/>
</dbReference>
<evidence type="ECO:0000256" key="3">
    <source>
        <dbReference type="ARBA" id="ARBA00022723"/>
    </source>
</evidence>
<evidence type="ECO:0000259" key="13">
    <source>
        <dbReference type="PROSITE" id="PS51455"/>
    </source>
</evidence>
<feature type="region of interest" description="Disordered" evidence="11">
    <location>
        <begin position="185"/>
        <end position="275"/>
    </location>
</feature>
<dbReference type="Pfam" id="PF01363">
    <property type="entry name" value="FYVE"/>
    <property type="match status" value="1"/>
</dbReference>
<dbReference type="Gene3D" id="3.30.810.10">
    <property type="entry name" value="2-Layer Sandwich"/>
    <property type="match status" value="1"/>
</dbReference>
<dbReference type="InterPro" id="IPR002498">
    <property type="entry name" value="PInositol-4-P-4/5-kinase_core"/>
</dbReference>
<dbReference type="InterPro" id="IPR002423">
    <property type="entry name" value="Cpn60/GroEL/TCP-1"/>
</dbReference>
<dbReference type="Pfam" id="PF00118">
    <property type="entry name" value="Cpn60_TCP1"/>
    <property type="match status" value="1"/>
</dbReference>
<evidence type="ECO:0000256" key="1">
    <source>
        <dbReference type="ARBA" id="ARBA00012009"/>
    </source>
</evidence>
<organism evidence="14 15">
    <name type="scientific">Phytophthora citrophthora</name>
    <dbReference type="NCBI Taxonomy" id="4793"/>
    <lineage>
        <taxon>Eukaryota</taxon>
        <taxon>Sar</taxon>
        <taxon>Stramenopiles</taxon>
        <taxon>Oomycota</taxon>
        <taxon>Peronosporomycetes</taxon>
        <taxon>Peronosporales</taxon>
        <taxon>Peronosporaceae</taxon>
        <taxon>Phytophthora</taxon>
    </lineage>
</organism>
<dbReference type="InterPro" id="IPR027484">
    <property type="entry name" value="PInositol-4-P-5-kinase_N"/>
</dbReference>
<gene>
    <name evidence="14" type="ORF">P3T76_008756</name>
</gene>
<dbReference type="Pfam" id="PF01504">
    <property type="entry name" value="PIP5K"/>
    <property type="match status" value="1"/>
</dbReference>
<evidence type="ECO:0000256" key="10">
    <source>
        <dbReference type="PROSITE-ProRule" id="PRU00781"/>
    </source>
</evidence>
<dbReference type="PROSITE" id="PS50178">
    <property type="entry name" value="ZF_FYVE"/>
    <property type="match status" value="1"/>
</dbReference>
<dbReference type="PANTHER" id="PTHR45748">
    <property type="entry name" value="1-PHOSPHATIDYLINOSITOL 3-PHOSPHATE 5-KINASE-RELATED"/>
    <property type="match status" value="1"/>
</dbReference>
<name>A0AAD9GJ09_9STRA</name>
<dbReference type="InterPro" id="IPR013083">
    <property type="entry name" value="Znf_RING/FYVE/PHD"/>
</dbReference>
<dbReference type="EMBL" id="JASMQC010000016">
    <property type="protein sequence ID" value="KAK1939372.1"/>
    <property type="molecule type" value="Genomic_DNA"/>
</dbReference>
<dbReference type="SMART" id="SM00330">
    <property type="entry name" value="PIPKc"/>
    <property type="match status" value="1"/>
</dbReference>
<evidence type="ECO:0000256" key="7">
    <source>
        <dbReference type="ARBA" id="ARBA00022833"/>
    </source>
</evidence>
<dbReference type="InterPro" id="IPR011011">
    <property type="entry name" value="Znf_FYVE_PHD"/>
</dbReference>
<keyword evidence="15" id="KW-1185">Reference proteome</keyword>
<dbReference type="EC" id="2.7.1.150" evidence="1"/>
<dbReference type="GO" id="GO:0005524">
    <property type="term" value="F:ATP binding"/>
    <property type="evidence" value="ECO:0007669"/>
    <property type="project" value="UniProtKB-UniRule"/>
</dbReference>
<evidence type="ECO:0000256" key="9">
    <source>
        <dbReference type="PROSITE-ProRule" id="PRU00091"/>
    </source>
</evidence>
<dbReference type="CDD" id="cd17300">
    <property type="entry name" value="PIPKc_PIKfyve"/>
    <property type="match status" value="1"/>
</dbReference>
<keyword evidence="7" id="KW-0862">Zinc</keyword>
<keyword evidence="3" id="KW-0479">Metal-binding</keyword>
<keyword evidence="2 10" id="KW-0808">Transferase</keyword>